<evidence type="ECO:0000313" key="3">
    <source>
        <dbReference type="Proteomes" id="UP001352263"/>
    </source>
</evidence>
<accession>A0ABU6JBV0</accession>
<dbReference type="Pfam" id="PF05802">
    <property type="entry name" value="SctB2"/>
    <property type="match status" value="1"/>
</dbReference>
<dbReference type="RefSeq" id="WP_326507448.1">
    <property type="nucleotide sequence ID" value="NZ_JAWIIV010000013.1"/>
</dbReference>
<protein>
    <submittedName>
        <fullName evidence="2">Type III secretion system translocon subunit SctB</fullName>
    </submittedName>
</protein>
<keyword evidence="3" id="KW-1185">Reference proteome</keyword>
<evidence type="ECO:0000256" key="1">
    <source>
        <dbReference type="SAM" id="Coils"/>
    </source>
</evidence>
<feature type="coiled-coil region" evidence="1">
    <location>
        <begin position="197"/>
        <end position="245"/>
    </location>
</feature>
<reference evidence="2 3" key="1">
    <citation type="submission" date="2023-10" db="EMBL/GenBank/DDBJ databases">
        <title>Noviherbaspirillum sp. CPCC 100848 genome assembly.</title>
        <authorList>
            <person name="Li X.Y."/>
            <person name="Fang X.M."/>
        </authorList>
    </citation>
    <scope>NUCLEOTIDE SEQUENCE [LARGE SCALE GENOMIC DNA]</scope>
    <source>
        <strain evidence="2 3">CPCC 100848</strain>
    </source>
</reference>
<dbReference type="EMBL" id="JAWIIV010000013">
    <property type="protein sequence ID" value="MEC4720732.1"/>
    <property type="molecule type" value="Genomic_DNA"/>
</dbReference>
<name>A0ABU6JBV0_9BURK</name>
<dbReference type="Proteomes" id="UP001352263">
    <property type="component" value="Unassembled WGS sequence"/>
</dbReference>
<dbReference type="InterPro" id="IPR008611">
    <property type="entry name" value="SctB2-like"/>
</dbReference>
<dbReference type="NCBIfam" id="NF038055">
    <property type="entry name" value="T3SS_SctB_pilot"/>
    <property type="match status" value="2"/>
</dbReference>
<keyword evidence="1" id="KW-0175">Coiled coil</keyword>
<organism evidence="2 3">
    <name type="scientific">Noviherbaspirillum album</name>
    <dbReference type="NCBI Taxonomy" id="3080276"/>
    <lineage>
        <taxon>Bacteria</taxon>
        <taxon>Pseudomonadati</taxon>
        <taxon>Pseudomonadota</taxon>
        <taxon>Betaproteobacteria</taxon>
        <taxon>Burkholderiales</taxon>
        <taxon>Oxalobacteraceae</taxon>
        <taxon>Noviherbaspirillum</taxon>
    </lineage>
</organism>
<sequence length="257" mass="26478">MSNSIQNNGSAGVGYISGASLGDVAGTASAEKSAGAKQPTNIDATQFQSIASLLGQGGSLDIAPPATGLTIGNQERALAELNSLSSNVSADLQDFMAVFLKLAQEMRSSQREVRQSEMQAQVTTLFNAADKMREAAGLRYAAAVADGITQIAAGAVMAGGAAKSATGGQHLYGIGEGMSKSISGLGGIVSSSIKLGADMADAKRSELEATAKTHENASQQANDMMQQMQDIIRDIREKLQAINQASIEANRGIARNI</sequence>
<comment type="caution">
    <text evidence="2">The sequence shown here is derived from an EMBL/GenBank/DDBJ whole genome shotgun (WGS) entry which is preliminary data.</text>
</comment>
<proteinExistence type="predicted"/>
<evidence type="ECO:0000313" key="2">
    <source>
        <dbReference type="EMBL" id="MEC4720732.1"/>
    </source>
</evidence>
<gene>
    <name evidence="2" type="primary">sctB</name>
    <name evidence="2" type="ORF">RY831_16330</name>
</gene>